<evidence type="ECO:0000256" key="8">
    <source>
        <dbReference type="ARBA" id="ARBA00022796"/>
    </source>
</evidence>
<evidence type="ECO:0000256" key="2">
    <source>
        <dbReference type="ARBA" id="ARBA00006024"/>
    </source>
</evidence>
<accession>A0AAW9Q0S2</accession>
<dbReference type="FunFam" id="2.70.150.10:FF:000002">
    <property type="entry name" value="Copper-transporting ATPase 1, putative"/>
    <property type="match status" value="1"/>
</dbReference>
<evidence type="ECO:0000256" key="6">
    <source>
        <dbReference type="ARBA" id="ARBA00022723"/>
    </source>
</evidence>
<feature type="transmembrane region" description="Helical" evidence="16">
    <location>
        <begin position="150"/>
        <end position="169"/>
    </location>
</feature>
<dbReference type="Gene3D" id="2.70.150.10">
    <property type="entry name" value="Calcium-transporting ATPase, cytoplasmic transduction domain A"/>
    <property type="match status" value="1"/>
</dbReference>
<evidence type="ECO:0000256" key="15">
    <source>
        <dbReference type="ARBA" id="ARBA00049289"/>
    </source>
</evidence>
<dbReference type="Gene3D" id="3.40.1110.10">
    <property type="entry name" value="Calcium-transporting ATPase, cytoplasmic domain N"/>
    <property type="match status" value="1"/>
</dbReference>
<dbReference type="GO" id="GO:0043682">
    <property type="term" value="F:P-type divalent copper transporter activity"/>
    <property type="evidence" value="ECO:0007669"/>
    <property type="project" value="TreeGrafter"/>
</dbReference>
<dbReference type="InterPro" id="IPR036412">
    <property type="entry name" value="HAD-like_sf"/>
</dbReference>
<dbReference type="CDD" id="cd02094">
    <property type="entry name" value="P-type_ATPase_Cu-like"/>
    <property type="match status" value="1"/>
</dbReference>
<dbReference type="InterPro" id="IPR023299">
    <property type="entry name" value="ATPase_P-typ_cyto_dom_N"/>
</dbReference>
<dbReference type="GO" id="GO:0016887">
    <property type="term" value="F:ATP hydrolysis activity"/>
    <property type="evidence" value="ECO:0007669"/>
    <property type="project" value="InterPro"/>
</dbReference>
<dbReference type="FunFam" id="3.30.70.100:FF:000001">
    <property type="entry name" value="ATPase copper transporting beta"/>
    <property type="match status" value="1"/>
</dbReference>
<dbReference type="Pfam" id="PF00702">
    <property type="entry name" value="Hydrolase"/>
    <property type="match status" value="1"/>
</dbReference>
<dbReference type="SUPFAM" id="SSF56784">
    <property type="entry name" value="HAD-like"/>
    <property type="match status" value="1"/>
</dbReference>
<evidence type="ECO:0000259" key="17">
    <source>
        <dbReference type="PROSITE" id="PS50846"/>
    </source>
</evidence>
<dbReference type="PROSITE" id="PS01047">
    <property type="entry name" value="HMA_1"/>
    <property type="match status" value="1"/>
</dbReference>
<evidence type="ECO:0000313" key="18">
    <source>
        <dbReference type="EMBL" id="MEE3716798.1"/>
    </source>
</evidence>
<keyword evidence="13" id="KW-0406">Ion transport</keyword>
<keyword evidence="11 16" id="KW-1133">Transmembrane helix</keyword>
<dbReference type="InterPro" id="IPR036163">
    <property type="entry name" value="HMA_dom_sf"/>
</dbReference>
<keyword evidence="14 16" id="KW-0472">Membrane</keyword>
<feature type="transmembrane region" description="Helical" evidence="16">
    <location>
        <begin position="748"/>
        <end position="770"/>
    </location>
</feature>
<dbReference type="FunFam" id="3.40.50.1000:FF:000144">
    <property type="entry name" value="copper-transporting ATPase 1 isoform X2"/>
    <property type="match status" value="1"/>
</dbReference>
<gene>
    <name evidence="18" type="ORF">V2H45_08575</name>
</gene>
<keyword evidence="5 16" id="KW-0812">Transmembrane</keyword>
<keyword evidence="4" id="KW-0813">Transport</keyword>
<dbReference type="EC" id="7.2.2.8" evidence="3"/>
<keyword evidence="12" id="KW-0186">Copper</keyword>
<dbReference type="PROSITE" id="PS00154">
    <property type="entry name" value="ATPASE_E1_E2"/>
    <property type="match status" value="1"/>
</dbReference>
<evidence type="ECO:0000256" key="3">
    <source>
        <dbReference type="ARBA" id="ARBA00012517"/>
    </source>
</evidence>
<comment type="subcellular location">
    <subcellularLocation>
        <location evidence="1">Cell membrane</location>
        <topology evidence="1">Multi-pass membrane protein</topology>
    </subcellularLocation>
</comment>
<dbReference type="PANTHER" id="PTHR43520">
    <property type="entry name" value="ATP7, ISOFORM B"/>
    <property type="match status" value="1"/>
</dbReference>
<dbReference type="Proteomes" id="UP001333818">
    <property type="component" value="Unassembled WGS sequence"/>
</dbReference>
<keyword evidence="6 16" id="KW-0479">Metal-binding</keyword>
<evidence type="ECO:0000256" key="12">
    <source>
        <dbReference type="ARBA" id="ARBA00023008"/>
    </source>
</evidence>
<dbReference type="InterPro" id="IPR018303">
    <property type="entry name" value="ATPase_P-typ_P_site"/>
</dbReference>
<feature type="transmembrane region" description="Helical" evidence="16">
    <location>
        <begin position="206"/>
        <end position="225"/>
    </location>
</feature>
<feature type="transmembrane region" description="Helical" evidence="16">
    <location>
        <begin position="362"/>
        <end position="384"/>
    </location>
</feature>
<keyword evidence="7 16" id="KW-0547">Nucleotide-binding</keyword>
<dbReference type="InterPro" id="IPR059000">
    <property type="entry name" value="ATPase_P-type_domA"/>
</dbReference>
<evidence type="ECO:0000256" key="13">
    <source>
        <dbReference type="ARBA" id="ARBA00023065"/>
    </source>
</evidence>
<dbReference type="InterPro" id="IPR044492">
    <property type="entry name" value="P_typ_ATPase_HD_dom"/>
</dbReference>
<dbReference type="InterPro" id="IPR023298">
    <property type="entry name" value="ATPase_P-typ_TM_dom_sf"/>
</dbReference>
<dbReference type="RefSeq" id="WP_330483227.1">
    <property type="nucleotide sequence ID" value="NZ_JAZBJZ010000026.1"/>
</dbReference>
<evidence type="ECO:0000256" key="11">
    <source>
        <dbReference type="ARBA" id="ARBA00022989"/>
    </source>
</evidence>
<dbReference type="AlphaFoldDB" id="A0AAW9Q0S2"/>
<dbReference type="NCBIfam" id="TIGR01525">
    <property type="entry name" value="ATPase-IB_hvy"/>
    <property type="match status" value="1"/>
</dbReference>
<feature type="transmembrane region" description="Helical" evidence="16">
    <location>
        <begin position="396"/>
        <end position="418"/>
    </location>
</feature>
<dbReference type="GO" id="GO:0005524">
    <property type="term" value="F:ATP binding"/>
    <property type="evidence" value="ECO:0007669"/>
    <property type="project" value="UniProtKB-UniRule"/>
</dbReference>
<proteinExistence type="inferred from homology"/>
<dbReference type="PROSITE" id="PS50846">
    <property type="entry name" value="HMA_2"/>
    <property type="match status" value="1"/>
</dbReference>
<comment type="catalytic activity">
    <reaction evidence="15">
        <text>Cu(+)(in) + ATP + H2O = Cu(+)(out) + ADP + phosphate + H(+)</text>
        <dbReference type="Rhea" id="RHEA:25792"/>
        <dbReference type="ChEBI" id="CHEBI:15377"/>
        <dbReference type="ChEBI" id="CHEBI:15378"/>
        <dbReference type="ChEBI" id="CHEBI:30616"/>
        <dbReference type="ChEBI" id="CHEBI:43474"/>
        <dbReference type="ChEBI" id="CHEBI:49552"/>
        <dbReference type="ChEBI" id="CHEBI:456216"/>
        <dbReference type="EC" id="7.2.2.8"/>
    </reaction>
</comment>
<dbReference type="SUPFAM" id="SSF55008">
    <property type="entry name" value="HMA, heavy metal-associated domain"/>
    <property type="match status" value="1"/>
</dbReference>
<dbReference type="Pfam" id="PF00403">
    <property type="entry name" value="HMA"/>
    <property type="match status" value="1"/>
</dbReference>
<keyword evidence="16" id="KW-1003">Cell membrane</keyword>
<dbReference type="InterPro" id="IPR027256">
    <property type="entry name" value="P-typ_ATPase_IB"/>
</dbReference>
<keyword evidence="19" id="KW-1185">Reference proteome</keyword>
<evidence type="ECO:0000256" key="14">
    <source>
        <dbReference type="ARBA" id="ARBA00023136"/>
    </source>
</evidence>
<keyword evidence="9 16" id="KW-0067">ATP-binding</keyword>
<evidence type="ECO:0000256" key="1">
    <source>
        <dbReference type="ARBA" id="ARBA00004651"/>
    </source>
</evidence>
<dbReference type="Gene3D" id="3.40.50.1000">
    <property type="entry name" value="HAD superfamily/HAD-like"/>
    <property type="match status" value="1"/>
</dbReference>
<evidence type="ECO:0000313" key="19">
    <source>
        <dbReference type="Proteomes" id="UP001333818"/>
    </source>
</evidence>
<feature type="domain" description="HMA" evidence="17">
    <location>
        <begin position="11"/>
        <end position="80"/>
    </location>
</feature>
<evidence type="ECO:0000256" key="5">
    <source>
        <dbReference type="ARBA" id="ARBA00022692"/>
    </source>
</evidence>
<dbReference type="SFLD" id="SFLDS00003">
    <property type="entry name" value="Haloacid_Dehalogenase"/>
    <property type="match status" value="1"/>
</dbReference>
<dbReference type="PANTHER" id="PTHR43520:SF8">
    <property type="entry name" value="P-TYPE CU(+) TRANSPORTER"/>
    <property type="match status" value="1"/>
</dbReference>
<keyword evidence="8" id="KW-0187">Copper transport</keyword>
<dbReference type="InterPro" id="IPR006121">
    <property type="entry name" value="HMA_dom"/>
</dbReference>
<dbReference type="GO" id="GO:0055070">
    <property type="term" value="P:copper ion homeostasis"/>
    <property type="evidence" value="ECO:0007669"/>
    <property type="project" value="TreeGrafter"/>
</dbReference>
<protein>
    <recommendedName>
        <fullName evidence="3">P-type Cu(+) transporter</fullName>
        <ecNumber evidence="3">7.2.2.8</ecNumber>
    </recommendedName>
</protein>
<evidence type="ECO:0000256" key="4">
    <source>
        <dbReference type="ARBA" id="ARBA00022448"/>
    </source>
</evidence>
<dbReference type="InterPro" id="IPR001757">
    <property type="entry name" value="P_typ_ATPase"/>
</dbReference>
<reference evidence="18" key="1">
    <citation type="submission" date="2024-01" db="EMBL/GenBank/DDBJ databases">
        <title>Bank of Algae and Cyanobacteria of the Azores (BACA) strain genomes.</title>
        <authorList>
            <person name="Luz R."/>
            <person name="Cordeiro R."/>
            <person name="Fonseca A."/>
            <person name="Goncalves V."/>
        </authorList>
    </citation>
    <scope>NUCLEOTIDE SEQUENCE</scope>
    <source>
        <strain evidence="18">BACA0141</strain>
    </source>
</reference>
<keyword evidence="10" id="KW-1278">Translocase</keyword>
<comment type="similarity">
    <text evidence="2 16">Belongs to the cation transport ATPase (P-type) (TC 3.A.3) family. Type IB subfamily.</text>
</comment>
<dbReference type="SUPFAM" id="SSF81653">
    <property type="entry name" value="Calcium ATPase, transduction domain A"/>
    <property type="match status" value="1"/>
</dbReference>
<dbReference type="Pfam" id="PF00122">
    <property type="entry name" value="E1-E2_ATPase"/>
    <property type="match status" value="1"/>
</dbReference>
<feature type="transmembrane region" description="Helical" evidence="16">
    <location>
        <begin position="776"/>
        <end position="800"/>
    </location>
</feature>
<evidence type="ECO:0000256" key="10">
    <source>
        <dbReference type="ARBA" id="ARBA00022967"/>
    </source>
</evidence>
<evidence type="ECO:0000256" key="16">
    <source>
        <dbReference type="RuleBase" id="RU362081"/>
    </source>
</evidence>
<feature type="transmembrane region" description="Helical" evidence="16">
    <location>
        <begin position="181"/>
        <end position="200"/>
    </location>
</feature>
<dbReference type="NCBIfam" id="TIGR01494">
    <property type="entry name" value="ATPase_P-type"/>
    <property type="match status" value="2"/>
</dbReference>
<name>A0AAW9Q0S2_9CYAN</name>
<dbReference type="InterPro" id="IPR008250">
    <property type="entry name" value="ATPase_P-typ_transduc_dom_A_sf"/>
</dbReference>
<sequence>MTVTQTISAPNSVTLSVQGMKCAGCVAVVEKRLSDCEGVRAASVNLLTERATVVYESEIDRTELVEHLVKAIASAGFAAQPQAAKPTPQQASLAASVEASQSRVSNILLNFQRNLAKWDMVPPIALIGLALVGHLGPMGILHLPILSNMYAHWAIATLALLTLGREIWWDGAKCLWYRSPNMNSLVSLGTISAYIASVVALFKPELGWHCFFEEPVMMLGFVLLGQSLLTRAKGRASDAIRTLMNLQPPTARLLVGNVQLPTAVEDLQVGDRIVVLPGEKVPVDGVVIAGVSSVDESMLTGESLPVAKQVGTRVTGATLNLTGAITVEVMQTGEKTTFARIVALVEAAQASKAPIQQLADKVAGYFAYGVMAIATLTFLFWWGIWHSDLIFSLKLAIAVLVVACPCALGLATPTAIMVGTGMGAERGILIKGGASLEKVHSLTAVVFDKTGTLTTGKPEVTDAIADLEFPFQELAIGWTGAFADETADRQLLQLAASAEAGANHILGTAILAKAQSLGLNTLPAQTSESFTGSGVKAILKQDRAEQNSDGQTIYVGNQTWLTEHNVKIPQMALELGDRFAQAGKTPVFVAVQAGSNSPIAFAGMIAIQDRIKPEAPEVVKTLQNMGLQVWMLTGDRRETAQAIAAQLGIDPSQAIAEVKPDGKAAVIQQLQQQGQRIAMVGDGVNDAPALANATVGIALSSGTDVAMETADIVLMRQGTNQDRHQGIQDVVVAIQLSRATFSKIRQNLFWAFAYNTLSIPIAAGVLYPSLGISLNPMIAGLAMAFSSVSVVVSSLSLRWFR</sequence>
<evidence type="ECO:0000256" key="9">
    <source>
        <dbReference type="ARBA" id="ARBA00022840"/>
    </source>
</evidence>
<dbReference type="GO" id="GO:0005886">
    <property type="term" value="C:plasma membrane"/>
    <property type="evidence" value="ECO:0007669"/>
    <property type="project" value="UniProtKB-SubCell"/>
</dbReference>
<dbReference type="SFLD" id="SFLDF00027">
    <property type="entry name" value="p-type_atpase"/>
    <property type="match status" value="1"/>
</dbReference>
<dbReference type="Gene3D" id="3.30.70.100">
    <property type="match status" value="1"/>
</dbReference>
<organism evidence="18 19">
    <name type="scientific">Tumidithrix elongata BACA0141</name>
    <dbReference type="NCBI Taxonomy" id="2716417"/>
    <lineage>
        <taxon>Bacteria</taxon>
        <taxon>Bacillati</taxon>
        <taxon>Cyanobacteriota</taxon>
        <taxon>Cyanophyceae</taxon>
        <taxon>Pseudanabaenales</taxon>
        <taxon>Pseudanabaenaceae</taxon>
        <taxon>Tumidithrix</taxon>
        <taxon>Tumidithrix elongata</taxon>
    </lineage>
</organism>
<dbReference type="EMBL" id="JAZBJZ010000026">
    <property type="protein sequence ID" value="MEE3716798.1"/>
    <property type="molecule type" value="Genomic_DNA"/>
</dbReference>
<dbReference type="InterPro" id="IPR023214">
    <property type="entry name" value="HAD_sf"/>
</dbReference>
<dbReference type="SUPFAM" id="SSF81665">
    <property type="entry name" value="Calcium ATPase, transmembrane domain M"/>
    <property type="match status" value="1"/>
</dbReference>
<dbReference type="CDD" id="cd00371">
    <property type="entry name" value="HMA"/>
    <property type="match status" value="1"/>
</dbReference>
<dbReference type="InterPro" id="IPR017969">
    <property type="entry name" value="Heavy-metal-associated_CS"/>
</dbReference>
<dbReference type="GO" id="GO:0140581">
    <property type="term" value="F:P-type monovalent copper transporter activity"/>
    <property type="evidence" value="ECO:0007669"/>
    <property type="project" value="UniProtKB-EC"/>
</dbReference>
<dbReference type="PRINTS" id="PR00119">
    <property type="entry name" value="CATATPASE"/>
</dbReference>
<evidence type="ECO:0000256" key="7">
    <source>
        <dbReference type="ARBA" id="ARBA00022741"/>
    </source>
</evidence>
<dbReference type="GO" id="GO:0005507">
    <property type="term" value="F:copper ion binding"/>
    <property type="evidence" value="ECO:0007669"/>
    <property type="project" value="TreeGrafter"/>
</dbReference>
<feature type="transmembrane region" description="Helical" evidence="16">
    <location>
        <begin position="123"/>
        <end position="144"/>
    </location>
</feature>
<comment type="caution">
    <text evidence="18">The sequence shown here is derived from an EMBL/GenBank/DDBJ whole genome shotgun (WGS) entry which is preliminary data.</text>
</comment>
<dbReference type="SFLD" id="SFLDG00002">
    <property type="entry name" value="C1.7:_P-type_atpase_like"/>
    <property type="match status" value="1"/>
</dbReference>